<proteinExistence type="predicted"/>
<feature type="transmembrane region" description="Helical" evidence="1">
    <location>
        <begin position="17"/>
        <end position="36"/>
    </location>
</feature>
<keyword evidence="1" id="KW-0812">Transmembrane</keyword>
<dbReference type="KEGG" id="ten:LPB136_09415"/>
<evidence type="ECO:0000313" key="3">
    <source>
        <dbReference type="Proteomes" id="UP000181898"/>
    </source>
</evidence>
<dbReference type="Proteomes" id="UP000181898">
    <property type="component" value="Chromosome"/>
</dbReference>
<sequence>MTIKEIYEGTTIFDYRSILLILLLLVLFLSVSFYNVKSHQFHNNNLEILSKKEINRIKVSTIINILIGITITVLFIGILTVYHIKDLSFSEISRTLLSLILFLYGILKMTHSIKTFKKLKAIN</sequence>
<reference evidence="2 3" key="1">
    <citation type="submission" date="2016-11" db="EMBL/GenBank/DDBJ databases">
        <title>Tenacibaculum sp. LPB0136, isolated from marine environment.</title>
        <authorList>
            <person name="Kim E."/>
            <person name="Yi H."/>
        </authorList>
    </citation>
    <scope>NUCLEOTIDE SEQUENCE [LARGE SCALE GENOMIC DNA]</scope>
    <source>
        <strain evidence="2 3">LPB0136</strain>
    </source>
</reference>
<feature type="transmembrane region" description="Helical" evidence="1">
    <location>
        <begin position="92"/>
        <end position="110"/>
    </location>
</feature>
<keyword evidence="1" id="KW-0472">Membrane</keyword>
<keyword evidence="1" id="KW-1133">Transmembrane helix</keyword>
<organism evidence="2 3">
    <name type="scientific">Tenacibaculum todarodis</name>
    <dbReference type="NCBI Taxonomy" id="1850252"/>
    <lineage>
        <taxon>Bacteria</taxon>
        <taxon>Pseudomonadati</taxon>
        <taxon>Bacteroidota</taxon>
        <taxon>Flavobacteriia</taxon>
        <taxon>Flavobacteriales</taxon>
        <taxon>Flavobacteriaceae</taxon>
        <taxon>Tenacibaculum</taxon>
    </lineage>
</organism>
<feature type="transmembrane region" description="Helical" evidence="1">
    <location>
        <begin position="57"/>
        <end position="80"/>
    </location>
</feature>
<keyword evidence="3" id="KW-1185">Reference proteome</keyword>
<protein>
    <submittedName>
        <fullName evidence="2">Uncharacterized protein</fullName>
    </submittedName>
</protein>
<dbReference type="EMBL" id="CP018155">
    <property type="protein sequence ID" value="APG65564.1"/>
    <property type="molecule type" value="Genomic_DNA"/>
</dbReference>
<name>A0A1L3JKF6_9FLAO</name>
<accession>A0A1L3JKF6</accession>
<gene>
    <name evidence="2" type="ORF">LPB136_09415</name>
</gene>
<dbReference type="AlphaFoldDB" id="A0A1L3JKF6"/>
<evidence type="ECO:0000256" key="1">
    <source>
        <dbReference type="SAM" id="Phobius"/>
    </source>
</evidence>
<evidence type="ECO:0000313" key="2">
    <source>
        <dbReference type="EMBL" id="APG65564.1"/>
    </source>
</evidence>
<dbReference type="STRING" id="1850252.LPB136_09415"/>